<evidence type="ECO:0000313" key="2">
    <source>
        <dbReference type="EMBL" id="KAH7243853.1"/>
    </source>
</evidence>
<reference evidence="2" key="1">
    <citation type="journal article" date="2021" name="Nat. Commun.">
        <title>Genetic determinants of endophytism in the Arabidopsis root mycobiome.</title>
        <authorList>
            <person name="Mesny F."/>
            <person name="Miyauchi S."/>
            <person name="Thiergart T."/>
            <person name="Pickel B."/>
            <person name="Atanasova L."/>
            <person name="Karlsson M."/>
            <person name="Huettel B."/>
            <person name="Barry K.W."/>
            <person name="Haridas S."/>
            <person name="Chen C."/>
            <person name="Bauer D."/>
            <person name="Andreopoulos W."/>
            <person name="Pangilinan J."/>
            <person name="LaButti K."/>
            <person name="Riley R."/>
            <person name="Lipzen A."/>
            <person name="Clum A."/>
            <person name="Drula E."/>
            <person name="Henrissat B."/>
            <person name="Kohler A."/>
            <person name="Grigoriev I.V."/>
            <person name="Martin F.M."/>
            <person name="Hacquard S."/>
        </authorList>
    </citation>
    <scope>NUCLEOTIDE SEQUENCE</scope>
    <source>
        <strain evidence="2">FSSC 5 MPI-SDFR-AT-0091</strain>
    </source>
</reference>
<dbReference type="EMBL" id="JAGTJS010000018">
    <property type="protein sequence ID" value="KAH7243853.1"/>
    <property type="molecule type" value="Genomic_DNA"/>
</dbReference>
<dbReference type="Proteomes" id="UP000736672">
    <property type="component" value="Unassembled WGS sequence"/>
</dbReference>
<protein>
    <submittedName>
        <fullName evidence="2">Uncharacterized protein</fullName>
    </submittedName>
</protein>
<name>A0A9P9K0P8_FUSSL</name>
<dbReference type="OrthoDB" id="2392789at2759"/>
<organism evidence="2 3">
    <name type="scientific">Fusarium solani</name>
    <name type="common">Filamentous fungus</name>
    <dbReference type="NCBI Taxonomy" id="169388"/>
    <lineage>
        <taxon>Eukaryota</taxon>
        <taxon>Fungi</taxon>
        <taxon>Dikarya</taxon>
        <taxon>Ascomycota</taxon>
        <taxon>Pezizomycotina</taxon>
        <taxon>Sordariomycetes</taxon>
        <taxon>Hypocreomycetidae</taxon>
        <taxon>Hypocreales</taxon>
        <taxon>Nectriaceae</taxon>
        <taxon>Fusarium</taxon>
        <taxon>Fusarium solani species complex</taxon>
    </lineage>
</organism>
<evidence type="ECO:0000313" key="3">
    <source>
        <dbReference type="Proteomes" id="UP000736672"/>
    </source>
</evidence>
<evidence type="ECO:0000256" key="1">
    <source>
        <dbReference type="SAM" id="MobiDB-lite"/>
    </source>
</evidence>
<comment type="caution">
    <text evidence="2">The sequence shown here is derived from an EMBL/GenBank/DDBJ whole genome shotgun (WGS) entry which is preliminary data.</text>
</comment>
<dbReference type="PANTHER" id="PTHR13132:SF29">
    <property type="entry name" value="ALPHA-(1,6)-FUCOSYLTRANSFERASE"/>
    <property type="match status" value="1"/>
</dbReference>
<dbReference type="GO" id="GO:0046921">
    <property type="term" value="F:alpha-(1-&gt;6)-fucosyltransferase activity"/>
    <property type="evidence" value="ECO:0007669"/>
    <property type="project" value="TreeGrafter"/>
</dbReference>
<dbReference type="AlphaFoldDB" id="A0A9P9K0P8"/>
<proteinExistence type="predicted"/>
<keyword evidence="3" id="KW-1185">Reference proteome</keyword>
<accession>A0A9P9K0P8</accession>
<gene>
    <name evidence="2" type="ORF">B0J15DRAFT_515502</name>
</gene>
<sequence>MSAPSTHSTMLVAPARLILRRGASYNHDDHGPLSSPSSRFNFNHLFFSPLPSPSLPASVPRPKRASSHILNRDAMPAAWLYFSQEQFEMVSQDAVPDFPTHVVINDNRAAPMSRGPFRGPRPSPQNPLSERTMLSYDAPDDYFVDVYEAERSGLLPASGKAIRLKARGHVVGMSKASVKHKPVCQSPMTFVLETPDAGLGSTLMMMWTFYGLAKEQGRAFFINDSRWAYGTYTDIFEAPPAPDCRPPPRHHMVPCPFQARHLVVSVVTAKEIFSALLAKSHRIAETDNGLRDLVELAQTGNRDLFRLNQDDQAYVDNRVTGLEAKAKVGDTTMLDAPIIGLHIRHDGYIPAEVFLQQVVQLVEAHYNSSAAGDAKPHAITLLASEDPTVHEEPDFSNVILPQERILLASKDAIEEANPNPHMPHHFRKNNAANAPAGVDFEDVNEVARHMAPLSEETLRLRSLVGRAYMMDLAVLAGASDKVVCTVSAMGCRLLAVMMGWEDAIDAGGRVNVDGSCGRTGINW</sequence>
<dbReference type="GO" id="GO:0006487">
    <property type="term" value="P:protein N-linked glycosylation"/>
    <property type="evidence" value="ECO:0007669"/>
    <property type="project" value="TreeGrafter"/>
</dbReference>
<feature type="region of interest" description="Disordered" evidence="1">
    <location>
        <begin position="109"/>
        <end position="128"/>
    </location>
</feature>
<dbReference type="PANTHER" id="PTHR13132">
    <property type="entry name" value="ALPHA- 1,6 -FUCOSYLTRANSFERASE"/>
    <property type="match status" value="1"/>
</dbReference>